<protein>
    <recommendedName>
        <fullName evidence="12">Cytochrome b561 domain-containing protein</fullName>
    </recommendedName>
</protein>
<proteinExistence type="predicted"/>
<keyword evidence="9" id="KW-0408">Iron</keyword>
<evidence type="ECO:0000256" key="6">
    <source>
        <dbReference type="ARBA" id="ARBA00022723"/>
    </source>
</evidence>
<evidence type="ECO:0000256" key="9">
    <source>
        <dbReference type="ARBA" id="ARBA00023004"/>
    </source>
</evidence>
<feature type="transmembrane region" description="Helical" evidence="11">
    <location>
        <begin position="45"/>
        <end position="66"/>
    </location>
</feature>
<organism evidence="13 14">
    <name type="scientific">Tetraparma gracilis</name>
    <dbReference type="NCBI Taxonomy" id="2962635"/>
    <lineage>
        <taxon>Eukaryota</taxon>
        <taxon>Sar</taxon>
        <taxon>Stramenopiles</taxon>
        <taxon>Ochrophyta</taxon>
        <taxon>Bolidophyceae</taxon>
        <taxon>Parmales</taxon>
        <taxon>Triparmaceae</taxon>
        <taxon>Tetraparma</taxon>
    </lineage>
</organism>
<dbReference type="Pfam" id="PF03188">
    <property type="entry name" value="Cytochrom_B561"/>
    <property type="match status" value="1"/>
</dbReference>
<reference evidence="13 14" key="1">
    <citation type="journal article" date="2023" name="Commun. Biol.">
        <title>Genome analysis of Parmales, the sister group of diatoms, reveals the evolutionary specialization of diatoms from phago-mixotrophs to photoautotrophs.</title>
        <authorList>
            <person name="Ban H."/>
            <person name="Sato S."/>
            <person name="Yoshikawa S."/>
            <person name="Yamada K."/>
            <person name="Nakamura Y."/>
            <person name="Ichinomiya M."/>
            <person name="Sato N."/>
            <person name="Blanc-Mathieu R."/>
            <person name="Endo H."/>
            <person name="Kuwata A."/>
            <person name="Ogata H."/>
        </authorList>
    </citation>
    <scope>NUCLEOTIDE SEQUENCE [LARGE SCALE GENOMIC DNA]</scope>
</reference>
<evidence type="ECO:0000256" key="2">
    <source>
        <dbReference type="ARBA" id="ARBA00004141"/>
    </source>
</evidence>
<dbReference type="PANTHER" id="PTHR15422:SF45">
    <property type="entry name" value="CYTOCHROME B561 DOMAIN-CONTAINING PROTEIN"/>
    <property type="match status" value="1"/>
</dbReference>
<keyword evidence="7" id="KW-0249">Electron transport</keyword>
<evidence type="ECO:0000259" key="12">
    <source>
        <dbReference type="SMART" id="SM00665"/>
    </source>
</evidence>
<dbReference type="Gene3D" id="1.20.120.1770">
    <property type="match status" value="1"/>
</dbReference>
<keyword evidence="4" id="KW-0349">Heme</keyword>
<dbReference type="InterPro" id="IPR045150">
    <property type="entry name" value="CYB561D1/2"/>
</dbReference>
<feature type="transmembrane region" description="Helical" evidence="11">
    <location>
        <begin position="114"/>
        <end position="134"/>
    </location>
</feature>
<feature type="transmembrane region" description="Helical" evidence="11">
    <location>
        <begin position="78"/>
        <end position="99"/>
    </location>
</feature>
<evidence type="ECO:0000256" key="10">
    <source>
        <dbReference type="ARBA" id="ARBA00023136"/>
    </source>
</evidence>
<comment type="caution">
    <text evidence="13">The sequence shown here is derived from an EMBL/GenBank/DDBJ whole genome shotgun (WGS) entry which is preliminary data.</text>
</comment>
<keyword evidence="10 11" id="KW-0472">Membrane</keyword>
<keyword evidence="6" id="KW-0479">Metal-binding</keyword>
<evidence type="ECO:0000256" key="11">
    <source>
        <dbReference type="SAM" id="Phobius"/>
    </source>
</evidence>
<evidence type="ECO:0000256" key="7">
    <source>
        <dbReference type="ARBA" id="ARBA00022982"/>
    </source>
</evidence>
<evidence type="ECO:0000256" key="8">
    <source>
        <dbReference type="ARBA" id="ARBA00022989"/>
    </source>
</evidence>
<gene>
    <name evidence="13" type="ORF">TeGR_g4894</name>
</gene>
<dbReference type="SMART" id="SM00665">
    <property type="entry name" value="B561"/>
    <property type="match status" value="1"/>
</dbReference>
<keyword evidence="14" id="KW-1185">Reference proteome</keyword>
<evidence type="ECO:0000313" key="14">
    <source>
        <dbReference type="Proteomes" id="UP001165060"/>
    </source>
</evidence>
<dbReference type="EMBL" id="BRYB01006410">
    <property type="protein sequence ID" value="GMI56885.1"/>
    <property type="molecule type" value="Genomic_DNA"/>
</dbReference>
<feature type="domain" description="Cytochrome b561" evidence="12">
    <location>
        <begin position="48"/>
        <end position="170"/>
    </location>
</feature>
<name>A0ABQ6NCF1_9STRA</name>
<feature type="transmembrane region" description="Helical" evidence="11">
    <location>
        <begin position="180"/>
        <end position="197"/>
    </location>
</feature>
<sequence length="198" mass="21247">MAKPSKPAAQKRSPTATYALMLALSALLISLGAYGGSLPNLSWRLFSYHPLLMCSGIAMFVSGALLKKLGGYWNTKVHGMMSSAGVFMFLLGLGVIYQHKENINKPHYSTDHSYYGLATALSMAALMLVGAVGLHPDFGQIKTNQTVRKVHKTLGQLAIALALGTMCTGLTAKLVGDNEWIQPVFWAAALVNAAFVFL</sequence>
<feature type="transmembrane region" description="Helical" evidence="11">
    <location>
        <begin position="154"/>
        <end position="174"/>
    </location>
</feature>
<accession>A0ABQ6NCF1</accession>
<comment type="subcellular location">
    <subcellularLocation>
        <location evidence="2">Membrane</location>
        <topology evidence="2">Multi-pass membrane protein</topology>
    </subcellularLocation>
</comment>
<evidence type="ECO:0000256" key="3">
    <source>
        <dbReference type="ARBA" id="ARBA00022448"/>
    </source>
</evidence>
<dbReference type="PANTHER" id="PTHR15422">
    <property type="entry name" value="OS05G0565100 PROTEIN"/>
    <property type="match status" value="1"/>
</dbReference>
<keyword evidence="5 11" id="KW-0812">Transmembrane</keyword>
<evidence type="ECO:0000256" key="5">
    <source>
        <dbReference type="ARBA" id="ARBA00022692"/>
    </source>
</evidence>
<dbReference type="InterPro" id="IPR006593">
    <property type="entry name" value="Cyt_b561/ferric_Rdtase_TM"/>
</dbReference>
<evidence type="ECO:0000313" key="13">
    <source>
        <dbReference type="EMBL" id="GMI56885.1"/>
    </source>
</evidence>
<evidence type="ECO:0000256" key="4">
    <source>
        <dbReference type="ARBA" id="ARBA00022617"/>
    </source>
</evidence>
<dbReference type="Proteomes" id="UP001165060">
    <property type="component" value="Unassembled WGS sequence"/>
</dbReference>
<comment type="cofactor">
    <cofactor evidence="1">
        <name>heme b</name>
        <dbReference type="ChEBI" id="CHEBI:60344"/>
    </cofactor>
</comment>
<keyword evidence="8 11" id="KW-1133">Transmembrane helix</keyword>
<keyword evidence="3" id="KW-0813">Transport</keyword>
<evidence type="ECO:0000256" key="1">
    <source>
        <dbReference type="ARBA" id="ARBA00001970"/>
    </source>
</evidence>